<feature type="chain" id="PRO_5004081436" evidence="2">
    <location>
        <begin position="21"/>
        <end position="51"/>
    </location>
</feature>
<sequence length="51" mass="5305">MKKIILILLVSCFYISMVSCTPEEVADSTQSATCCGNEGDLPPPPPPPPGG</sequence>
<organism evidence="3 4">
    <name type="scientific">Xanthomarina gelatinilytica</name>
    <dbReference type="NCBI Taxonomy" id="1137281"/>
    <lineage>
        <taxon>Bacteria</taxon>
        <taxon>Pseudomonadati</taxon>
        <taxon>Bacteroidota</taxon>
        <taxon>Flavobacteriia</taxon>
        <taxon>Flavobacteriales</taxon>
        <taxon>Flavobacteriaceae</taxon>
        <taxon>Xanthomarina</taxon>
    </lineage>
</organism>
<evidence type="ECO:0000256" key="1">
    <source>
        <dbReference type="SAM" id="MobiDB-lite"/>
    </source>
</evidence>
<dbReference type="AlphaFoldDB" id="M7MGJ4"/>
<feature type="compositionally biased region" description="Pro residues" evidence="1">
    <location>
        <begin position="41"/>
        <end position="51"/>
    </location>
</feature>
<evidence type="ECO:0000256" key="2">
    <source>
        <dbReference type="SAM" id="SignalP"/>
    </source>
</evidence>
<proteinExistence type="predicted"/>
<protein>
    <submittedName>
        <fullName evidence="3">Uncharacterized protein</fullName>
    </submittedName>
</protein>
<evidence type="ECO:0000313" key="4">
    <source>
        <dbReference type="Proteomes" id="UP000012024"/>
    </source>
</evidence>
<dbReference type="EMBL" id="ANLA01000008">
    <property type="protein sequence ID" value="EMQ95347.1"/>
    <property type="molecule type" value="Genomic_DNA"/>
</dbReference>
<gene>
    <name evidence="3" type="ORF">D778_02649</name>
</gene>
<keyword evidence="2" id="KW-0732">Signal</keyword>
<dbReference type="Proteomes" id="UP000012024">
    <property type="component" value="Unassembled WGS sequence"/>
</dbReference>
<dbReference type="RefSeq" id="WP_007648749.1">
    <property type="nucleotide sequence ID" value="NZ_ANLA01000008.1"/>
</dbReference>
<feature type="region of interest" description="Disordered" evidence="1">
    <location>
        <begin position="30"/>
        <end position="51"/>
    </location>
</feature>
<evidence type="ECO:0000313" key="3">
    <source>
        <dbReference type="EMBL" id="EMQ95347.1"/>
    </source>
</evidence>
<accession>M7MGJ4</accession>
<feature type="signal peptide" evidence="2">
    <location>
        <begin position="1"/>
        <end position="20"/>
    </location>
</feature>
<name>M7MGJ4_9FLAO</name>
<dbReference type="GeneID" id="98642744"/>
<keyword evidence="4" id="KW-1185">Reference proteome</keyword>
<comment type="caution">
    <text evidence="3">The sequence shown here is derived from an EMBL/GenBank/DDBJ whole genome shotgun (WGS) entry which is preliminary data.</text>
</comment>
<dbReference type="PROSITE" id="PS51257">
    <property type="entry name" value="PROKAR_LIPOPROTEIN"/>
    <property type="match status" value="1"/>
</dbReference>
<reference evidence="3 4" key="1">
    <citation type="submission" date="2012-12" db="EMBL/GenBank/DDBJ databases">
        <title>Genome assembly of Formosa sp. AK20.</title>
        <authorList>
            <person name="Kumar R."/>
            <person name="Khatri I."/>
            <person name="Vaidya B."/>
            <person name="Subramanian S."/>
            <person name="Pinnaka A."/>
        </authorList>
    </citation>
    <scope>NUCLEOTIDE SEQUENCE [LARGE SCALE GENOMIC DNA]</scope>
    <source>
        <strain evidence="3 4">AK20</strain>
    </source>
</reference>